<dbReference type="Proteomes" id="UP001269267">
    <property type="component" value="Unassembled WGS sequence"/>
</dbReference>
<evidence type="ECO:0000313" key="3">
    <source>
        <dbReference type="Proteomes" id="UP001269267"/>
    </source>
</evidence>
<reference evidence="2 3" key="1">
    <citation type="submission" date="2023-04" db="EMBL/GenBank/DDBJ databases">
        <title>A long-awaited taxogenomic arrangement of the family Halomonadaceae.</title>
        <authorList>
            <person name="De La Haba R."/>
            <person name="Chuvochina M."/>
            <person name="Wittouck S."/>
            <person name="Arahal D.R."/>
            <person name="Sanchez-Porro C."/>
            <person name="Hugenholtz P."/>
            <person name="Ventosa A."/>
        </authorList>
    </citation>
    <scope>NUCLEOTIDE SEQUENCE [LARGE SCALE GENOMIC DNA]</scope>
    <source>
        <strain evidence="2 3">DSM 18042</strain>
    </source>
</reference>
<keyword evidence="1" id="KW-0812">Transmembrane</keyword>
<evidence type="ECO:0000256" key="1">
    <source>
        <dbReference type="SAM" id="Phobius"/>
    </source>
</evidence>
<dbReference type="Pfam" id="PF07963">
    <property type="entry name" value="N_methyl"/>
    <property type="match status" value="1"/>
</dbReference>
<accession>A0ABU1GFC1</accession>
<dbReference type="PROSITE" id="PS00409">
    <property type="entry name" value="PROKAR_NTER_METHYL"/>
    <property type="match status" value="1"/>
</dbReference>
<dbReference type="RefSeq" id="WP_230445923.1">
    <property type="nucleotide sequence ID" value="NZ_JARWAI010000012.1"/>
</dbReference>
<protein>
    <submittedName>
        <fullName evidence="2">Prepilin-type N-terminal cleavage/methylation domain-containing protein</fullName>
    </submittedName>
</protein>
<dbReference type="NCBIfam" id="TIGR02532">
    <property type="entry name" value="IV_pilin_GFxxxE"/>
    <property type="match status" value="1"/>
</dbReference>
<keyword evidence="1" id="KW-1133">Transmembrane helix</keyword>
<feature type="transmembrane region" description="Helical" evidence="1">
    <location>
        <begin position="7"/>
        <end position="32"/>
    </location>
</feature>
<dbReference type="EMBL" id="JARWAI010000012">
    <property type="protein sequence ID" value="MDR5876183.1"/>
    <property type="molecule type" value="Genomic_DNA"/>
</dbReference>
<comment type="caution">
    <text evidence="2">The sequence shown here is derived from an EMBL/GenBank/DDBJ whole genome shotgun (WGS) entry which is preliminary data.</text>
</comment>
<keyword evidence="1" id="KW-0472">Membrane</keyword>
<organism evidence="2 3">
    <name type="scientific">Vreelandella gomseomensis</name>
    <dbReference type="NCBI Taxonomy" id="370766"/>
    <lineage>
        <taxon>Bacteria</taxon>
        <taxon>Pseudomonadati</taxon>
        <taxon>Pseudomonadota</taxon>
        <taxon>Gammaproteobacteria</taxon>
        <taxon>Oceanospirillales</taxon>
        <taxon>Halomonadaceae</taxon>
        <taxon>Vreelandella</taxon>
    </lineage>
</organism>
<sequence length="158" mass="17796">MRQRQQGFTLVELMVAMVIGTIVILGAGQLFLTTFQTFQAVDKVSRKQENLVFTAHRVASEIRQNGPGRYTLRCELVKDSCNCTVADQNENGQPLVSFLKDLSDDNLESQCVEEEHVLGERVENESALYRVALPLENNGEAIVFHVVHRAMLFESPEE</sequence>
<keyword evidence="3" id="KW-1185">Reference proteome</keyword>
<name>A0ABU1GFC1_9GAMM</name>
<gene>
    <name evidence="2" type="ORF">QC815_14790</name>
</gene>
<dbReference type="InterPro" id="IPR012902">
    <property type="entry name" value="N_methyl_site"/>
</dbReference>
<evidence type="ECO:0000313" key="2">
    <source>
        <dbReference type="EMBL" id="MDR5876183.1"/>
    </source>
</evidence>
<proteinExistence type="predicted"/>